<dbReference type="SUPFAM" id="SSF57850">
    <property type="entry name" value="RING/U-box"/>
    <property type="match status" value="1"/>
</dbReference>
<dbReference type="SMART" id="SM01197">
    <property type="entry name" value="FANCL_C"/>
    <property type="match status" value="1"/>
</dbReference>
<dbReference type="Pfam" id="PF18891">
    <property type="entry name" value="FANCL_d3"/>
    <property type="match status" value="1"/>
</dbReference>
<feature type="domain" description="FANCL UBC-like" evidence="3">
    <location>
        <begin position="114"/>
        <end position="209"/>
    </location>
</feature>
<dbReference type="Gene3D" id="3.30.40.10">
    <property type="entry name" value="Zinc/RING finger domain, C3HC4 (zinc finger)"/>
    <property type="match status" value="1"/>
</dbReference>
<feature type="domain" description="FANCL C-terminal" evidence="1">
    <location>
        <begin position="219"/>
        <end position="292"/>
    </location>
</feature>
<reference evidence="4 5" key="1">
    <citation type="submission" date="2022-12" db="EMBL/GenBank/DDBJ databases">
        <title>Chromosome-scale assembly of the Ensete ventricosum genome.</title>
        <authorList>
            <person name="Dussert Y."/>
            <person name="Stocks J."/>
            <person name="Wendawek A."/>
            <person name="Woldeyes F."/>
            <person name="Nichols R.A."/>
            <person name="Borrell J.S."/>
        </authorList>
    </citation>
    <scope>NUCLEOTIDE SEQUENCE [LARGE SCALE GENOMIC DNA]</scope>
    <source>
        <strain evidence="5">cv. Maze</strain>
        <tissue evidence="4">Seeds</tissue>
    </source>
</reference>
<dbReference type="InterPro" id="IPR013083">
    <property type="entry name" value="Znf_RING/FYVE/PHD"/>
</dbReference>
<dbReference type="InterPro" id="IPR016135">
    <property type="entry name" value="UBQ-conjugating_enzyme/RWD"/>
</dbReference>
<dbReference type="PANTHER" id="PTHR13206:SF0">
    <property type="entry name" value="E3 UBIQUITIN-PROTEIN LIGASE FANCL"/>
    <property type="match status" value="1"/>
</dbReference>
<dbReference type="CDD" id="cd16490">
    <property type="entry name" value="RING-CH-C4HC3_FANCL"/>
    <property type="match status" value="1"/>
</dbReference>
<dbReference type="InterPro" id="IPR044037">
    <property type="entry name" value="FANCL_d3"/>
</dbReference>
<dbReference type="InterPro" id="IPR043898">
    <property type="entry name" value="FANCL_d2"/>
</dbReference>
<proteinExistence type="predicted"/>
<sequence length="444" mass="48986">MGTPVSSAAFSSGGRGDSTLPSPAFYRALCSQIEEVGWEHLMGAAEDLSCLTFRLLDKKGRVHKLEISLSRNYPESSPTIAADAPCINEVVWSEKSRLKDVVQQFNEHLQNLQEFWSTMDDIDRDLCVVYPKESSLATSYRQIGLGNDCYLLLHISTSSPRSLPECRFFGPDSAVFLMRNNWKKNAIKWKVDKPFHENLAALLERELPGPPVSGKDEGQVDCGICYAQYLPVDDELGANSGSAPDYTCENPSCSKAFHTVCLRDWLHSITTTRKSFDVLFGDCPYCSEPVAAETWLGVFFSFMLLSDASGVIGGSWINAAETMALFSCSINTPRHVHLLSLLLLLSSLHPLCLTEGRPFFMLQEVAKEGEEMKVGEAMLGSRPPRCEGRCLTCGQCEAIQVPAVPQEKSGTRHFSTAITARGDDSTIYKPLSWKCKCGGIILNP</sequence>
<protein>
    <recommendedName>
        <fullName evidence="6">E3 ubiquitin-protein ligase FANCL</fullName>
    </recommendedName>
</protein>
<organism evidence="4 5">
    <name type="scientific">Ensete ventricosum</name>
    <name type="common">Abyssinian banana</name>
    <name type="synonym">Musa ensete</name>
    <dbReference type="NCBI Taxonomy" id="4639"/>
    <lineage>
        <taxon>Eukaryota</taxon>
        <taxon>Viridiplantae</taxon>
        <taxon>Streptophyta</taxon>
        <taxon>Embryophyta</taxon>
        <taxon>Tracheophyta</taxon>
        <taxon>Spermatophyta</taxon>
        <taxon>Magnoliopsida</taxon>
        <taxon>Liliopsida</taxon>
        <taxon>Zingiberales</taxon>
        <taxon>Musaceae</taxon>
        <taxon>Ensete</taxon>
    </lineage>
</organism>
<comment type="caution">
    <text evidence="4">The sequence shown here is derived from an EMBL/GenBank/DDBJ whole genome shotgun (WGS) entry which is preliminary data.</text>
</comment>
<evidence type="ECO:0000259" key="3">
    <source>
        <dbReference type="Pfam" id="PF18891"/>
    </source>
</evidence>
<dbReference type="Proteomes" id="UP001222027">
    <property type="component" value="Unassembled WGS sequence"/>
</dbReference>
<dbReference type="Pfam" id="PF18890">
    <property type="entry name" value="FANCL_d2"/>
    <property type="match status" value="1"/>
</dbReference>
<evidence type="ECO:0000259" key="2">
    <source>
        <dbReference type="Pfam" id="PF18890"/>
    </source>
</evidence>
<evidence type="ECO:0000313" key="4">
    <source>
        <dbReference type="EMBL" id="KAJ8505926.1"/>
    </source>
</evidence>
<accession>A0AAV8RLM4</accession>
<dbReference type="EMBL" id="JAQQAF010000002">
    <property type="protein sequence ID" value="KAJ8505926.1"/>
    <property type="molecule type" value="Genomic_DNA"/>
</dbReference>
<keyword evidence="5" id="KW-1185">Reference proteome</keyword>
<dbReference type="AlphaFoldDB" id="A0AAV8RLM4"/>
<feature type="domain" description="FANCL UBC-like" evidence="2">
    <location>
        <begin position="24"/>
        <end position="112"/>
    </location>
</feature>
<evidence type="ECO:0000259" key="1">
    <source>
        <dbReference type="Pfam" id="PF11793"/>
    </source>
</evidence>
<dbReference type="Gene3D" id="3.10.110.10">
    <property type="entry name" value="Ubiquitin Conjugating Enzyme"/>
    <property type="match status" value="1"/>
</dbReference>
<dbReference type="GO" id="GO:0043240">
    <property type="term" value="C:Fanconi anaemia nuclear complex"/>
    <property type="evidence" value="ECO:0007669"/>
    <property type="project" value="InterPro"/>
</dbReference>
<evidence type="ECO:0008006" key="6">
    <source>
        <dbReference type="Google" id="ProtNLM"/>
    </source>
</evidence>
<evidence type="ECO:0000313" key="5">
    <source>
        <dbReference type="Proteomes" id="UP001222027"/>
    </source>
</evidence>
<dbReference type="Pfam" id="PF17181">
    <property type="entry name" value="EPF"/>
    <property type="match status" value="1"/>
</dbReference>
<gene>
    <name evidence="4" type="ORF">OPV22_006812</name>
</gene>
<dbReference type="InterPro" id="IPR043003">
    <property type="entry name" value="FANCL_d3_sf"/>
</dbReference>
<dbReference type="GO" id="GO:0006513">
    <property type="term" value="P:protein monoubiquitination"/>
    <property type="evidence" value="ECO:0007669"/>
    <property type="project" value="TreeGrafter"/>
</dbReference>
<dbReference type="Gene3D" id="3.10.110.20">
    <property type="entry name" value="RWD domain-like"/>
    <property type="match status" value="1"/>
</dbReference>
<dbReference type="InterPro" id="IPR026848">
    <property type="entry name" value="Fancl"/>
</dbReference>
<dbReference type="CDD" id="cd23832">
    <property type="entry name" value="DRWD-C_FANCL"/>
    <property type="match status" value="1"/>
</dbReference>
<dbReference type="Pfam" id="PF11793">
    <property type="entry name" value="FANCL_C"/>
    <property type="match status" value="1"/>
</dbReference>
<dbReference type="GO" id="GO:0061630">
    <property type="term" value="F:ubiquitin protein ligase activity"/>
    <property type="evidence" value="ECO:0007669"/>
    <property type="project" value="TreeGrafter"/>
</dbReference>
<dbReference type="GO" id="GO:0036297">
    <property type="term" value="P:interstrand cross-link repair"/>
    <property type="evidence" value="ECO:0007669"/>
    <property type="project" value="InterPro"/>
</dbReference>
<dbReference type="CDD" id="cd23831">
    <property type="entry name" value="DRWD-N_FANCL"/>
    <property type="match status" value="1"/>
</dbReference>
<dbReference type="InterPro" id="IPR026850">
    <property type="entry name" value="FANCL_C"/>
</dbReference>
<name>A0AAV8RLM4_ENSVE</name>
<dbReference type="PANTHER" id="PTHR13206">
    <property type="entry name" value="UBIQUITIN LIGASE PROTEIN PHF9 FANCONI ANEMIA GROUP L PROTEIN"/>
    <property type="match status" value="1"/>
</dbReference>